<dbReference type="Pfam" id="PF03215">
    <property type="entry name" value="Rad17"/>
    <property type="match status" value="1"/>
</dbReference>
<keyword evidence="8" id="KW-1185">Reference proteome</keyword>
<dbReference type="FunFam" id="1.20.272.10:FF:000006">
    <property type="entry name" value="Replication factor C subunit 2"/>
    <property type="match status" value="1"/>
</dbReference>
<dbReference type="AlphaFoldDB" id="A0A8W8JZ93"/>
<keyword evidence="3" id="KW-0547">Nucleotide-binding</keyword>
<dbReference type="GO" id="GO:0005663">
    <property type="term" value="C:DNA replication factor C complex"/>
    <property type="evidence" value="ECO:0007669"/>
    <property type="project" value="TreeGrafter"/>
</dbReference>
<feature type="domain" description="Replication factor C C-terminal" evidence="6">
    <location>
        <begin position="213"/>
        <end position="298"/>
    </location>
</feature>
<dbReference type="PANTHER" id="PTHR11669">
    <property type="entry name" value="REPLICATION FACTOR C / DNA POLYMERASE III GAMMA-TAU SUBUNIT"/>
    <property type="match status" value="1"/>
</dbReference>
<organism evidence="7 8">
    <name type="scientific">Magallana gigas</name>
    <name type="common">Pacific oyster</name>
    <name type="synonym">Crassostrea gigas</name>
    <dbReference type="NCBI Taxonomy" id="29159"/>
    <lineage>
        <taxon>Eukaryota</taxon>
        <taxon>Metazoa</taxon>
        <taxon>Spiralia</taxon>
        <taxon>Lophotrochozoa</taxon>
        <taxon>Mollusca</taxon>
        <taxon>Bivalvia</taxon>
        <taxon>Autobranchia</taxon>
        <taxon>Pteriomorphia</taxon>
        <taxon>Ostreida</taxon>
        <taxon>Ostreoidea</taxon>
        <taxon>Ostreidae</taxon>
        <taxon>Magallana</taxon>
    </lineage>
</organism>
<dbReference type="EnsemblMetazoa" id="G21727.4">
    <property type="protein sequence ID" value="G21727.4:cds"/>
    <property type="gene ID" value="G21727"/>
</dbReference>
<dbReference type="SUPFAM" id="SSF52540">
    <property type="entry name" value="P-loop containing nucleoside triphosphate hydrolases"/>
    <property type="match status" value="1"/>
</dbReference>
<evidence type="ECO:0000259" key="6">
    <source>
        <dbReference type="Pfam" id="PF08542"/>
    </source>
</evidence>
<dbReference type="CDD" id="cd00009">
    <property type="entry name" value="AAA"/>
    <property type="match status" value="1"/>
</dbReference>
<proteinExistence type="inferred from homology"/>
<accession>A0A8W8JZ93</accession>
<dbReference type="InterPro" id="IPR013748">
    <property type="entry name" value="Rep_factorC_C"/>
</dbReference>
<evidence type="ECO:0000313" key="7">
    <source>
        <dbReference type="EnsemblMetazoa" id="G21727.4:cds"/>
    </source>
</evidence>
<keyword evidence="4" id="KW-0067">ATP-binding</keyword>
<dbReference type="InterPro" id="IPR027417">
    <property type="entry name" value="P-loop_NTPase"/>
</dbReference>
<comment type="similarity">
    <text evidence="1">Belongs to the activator 1 small subunits family.</text>
</comment>
<dbReference type="GO" id="GO:0005524">
    <property type="term" value="F:ATP binding"/>
    <property type="evidence" value="ECO:0007669"/>
    <property type="project" value="UniProtKB-KW"/>
</dbReference>
<dbReference type="Gene3D" id="1.10.8.60">
    <property type="match status" value="1"/>
</dbReference>
<dbReference type="CDD" id="cd18140">
    <property type="entry name" value="HLD_clamp_RFC"/>
    <property type="match status" value="1"/>
</dbReference>
<evidence type="ECO:0000256" key="5">
    <source>
        <dbReference type="SAM" id="MobiDB-lite"/>
    </source>
</evidence>
<evidence type="ECO:0000256" key="4">
    <source>
        <dbReference type="ARBA" id="ARBA00022840"/>
    </source>
</evidence>
<evidence type="ECO:0000313" key="8">
    <source>
        <dbReference type="Proteomes" id="UP000005408"/>
    </source>
</evidence>
<evidence type="ECO:0000256" key="3">
    <source>
        <dbReference type="ARBA" id="ARBA00022741"/>
    </source>
</evidence>
<dbReference type="InterPro" id="IPR050238">
    <property type="entry name" value="DNA_Rep/Repair_Clamp_Loader"/>
</dbReference>
<feature type="region of interest" description="Disordered" evidence="5">
    <location>
        <begin position="1"/>
        <end position="26"/>
    </location>
</feature>
<dbReference type="InterPro" id="IPR008921">
    <property type="entry name" value="DNA_pol3_clamp-load_cplx_C"/>
</dbReference>
<dbReference type="FunFam" id="1.10.8.60:FF:000012">
    <property type="entry name" value="Replication factor C subunit 4"/>
    <property type="match status" value="1"/>
</dbReference>
<dbReference type="SUPFAM" id="SSF48019">
    <property type="entry name" value="post-AAA+ oligomerization domain-like"/>
    <property type="match status" value="1"/>
</dbReference>
<evidence type="ECO:0000256" key="1">
    <source>
        <dbReference type="ARBA" id="ARBA00005378"/>
    </source>
</evidence>
<dbReference type="InterPro" id="IPR047854">
    <property type="entry name" value="RFC_lid"/>
</dbReference>
<dbReference type="Pfam" id="PF08542">
    <property type="entry name" value="Rep_fac_C"/>
    <property type="match status" value="1"/>
</dbReference>
<dbReference type="Proteomes" id="UP000005408">
    <property type="component" value="Unassembled WGS sequence"/>
</dbReference>
<protein>
    <submittedName>
        <fullName evidence="7">AAA domain-containing protein</fullName>
    </submittedName>
</protein>
<name>A0A8W8JZ93_MAGGI</name>
<sequence>MADQEMEIDETPVATKSSGNPHHEQPWVEKYRPVKLHDIVGNEETISRLEVFGRDGNVPNVIIAGPPGTGKTTSILCLARAMLGPSYRDAVLEMNASNDSMTDGAQQALRRTMEIYSKTTRFALACNASDKIIEPIQSRCAVLRYSKLTDAQVLKRLLEVCEAEAVSYTDDGLEAIVFTAQGDMRQALNNLQSTFQGFGHVNSENVFKVCDEPHPMLIQDMLQHCVNGNVEEAYKTMAHLWKLGYSADDIITIIFRVCKNQNIPEFLKLEFIKEIGYTHMRIAEGVQSLLQMSALLARLCKKSAVPGIKG</sequence>
<evidence type="ECO:0000256" key="2">
    <source>
        <dbReference type="ARBA" id="ARBA00022705"/>
    </source>
</evidence>
<feature type="compositionally biased region" description="Acidic residues" evidence="5">
    <location>
        <begin position="1"/>
        <end position="10"/>
    </location>
</feature>
<dbReference type="FunFam" id="3.40.50.300:FF:003400">
    <property type="entry name" value="Replication factor C subunit 2"/>
    <property type="match status" value="1"/>
</dbReference>
<dbReference type="GO" id="GO:0006281">
    <property type="term" value="P:DNA repair"/>
    <property type="evidence" value="ECO:0007669"/>
    <property type="project" value="TreeGrafter"/>
</dbReference>
<dbReference type="GO" id="GO:0003689">
    <property type="term" value="F:DNA clamp loader activity"/>
    <property type="evidence" value="ECO:0007669"/>
    <property type="project" value="TreeGrafter"/>
</dbReference>
<dbReference type="Gene3D" id="3.40.50.300">
    <property type="entry name" value="P-loop containing nucleotide triphosphate hydrolases"/>
    <property type="match status" value="2"/>
</dbReference>
<dbReference type="GO" id="GO:0005634">
    <property type="term" value="C:nucleus"/>
    <property type="evidence" value="ECO:0007669"/>
    <property type="project" value="TreeGrafter"/>
</dbReference>
<reference evidence="7" key="1">
    <citation type="submission" date="2022-08" db="UniProtKB">
        <authorList>
            <consortium name="EnsemblMetazoa"/>
        </authorList>
    </citation>
    <scope>IDENTIFICATION</scope>
    <source>
        <strain evidence="7">05x7-T-G4-1.051#20</strain>
    </source>
</reference>
<dbReference type="GO" id="GO:0006261">
    <property type="term" value="P:DNA-templated DNA replication"/>
    <property type="evidence" value="ECO:0007669"/>
    <property type="project" value="TreeGrafter"/>
</dbReference>
<dbReference type="FunFam" id="3.40.50.300:FF:001637">
    <property type="entry name" value="replication factor C subunit 2 isoform X2"/>
    <property type="match status" value="1"/>
</dbReference>
<dbReference type="GO" id="GO:0003677">
    <property type="term" value="F:DNA binding"/>
    <property type="evidence" value="ECO:0007669"/>
    <property type="project" value="InterPro"/>
</dbReference>
<keyword evidence="2" id="KW-0235">DNA replication</keyword>
<dbReference type="PANTHER" id="PTHR11669:SF5">
    <property type="entry name" value="REPLICATION FACTOR C SUBUNIT 2"/>
    <property type="match status" value="1"/>
</dbReference>
<dbReference type="Gene3D" id="1.20.272.10">
    <property type="match status" value="1"/>
</dbReference>